<comment type="caution">
    <text evidence="2">The sequence shown here is derived from an EMBL/GenBank/DDBJ whole genome shotgun (WGS) entry which is preliminary data.</text>
</comment>
<evidence type="ECO:0000313" key="2">
    <source>
        <dbReference type="EMBL" id="KAK3800432.1"/>
    </source>
</evidence>
<protein>
    <submittedName>
        <fullName evidence="2">Uncharacterized protein</fullName>
    </submittedName>
</protein>
<proteinExistence type="predicted"/>
<dbReference type="Proteomes" id="UP001283361">
    <property type="component" value="Unassembled WGS sequence"/>
</dbReference>
<accession>A0AAE1EB19</accession>
<dbReference type="EMBL" id="JAWDGP010000459">
    <property type="protein sequence ID" value="KAK3800432.1"/>
    <property type="molecule type" value="Genomic_DNA"/>
</dbReference>
<gene>
    <name evidence="2" type="ORF">RRG08_052815</name>
</gene>
<evidence type="ECO:0000313" key="3">
    <source>
        <dbReference type="Proteomes" id="UP001283361"/>
    </source>
</evidence>
<feature type="region of interest" description="Disordered" evidence="1">
    <location>
        <begin position="69"/>
        <end position="89"/>
    </location>
</feature>
<name>A0AAE1EB19_9GAST</name>
<evidence type="ECO:0000256" key="1">
    <source>
        <dbReference type="SAM" id="MobiDB-lite"/>
    </source>
</evidence>
<keyword evidence="3" id="KW-1185">Reference proteome</keyword>
<dbReference type="AlphaFoldDB" id="A0AAE1EB19"/>
<organism evidence="2 3">
    <name type="scientific">Elysia crispata</name>
    <name type="common">lettuce slug</name>
    <dbReference type="NCBI Taxonomy" id="231223"/>
    <lineage>
        <taxon>Eukaryota</taxon>
        <taxon>Metazoa</taxon>
        <taxon>Spiralia</taxon>
        <taxon>Lophotrochozoa</taxon>
        <taxon>Mollusca</taxon>
        <taxon>Gastropoda</taxon>
        <taxon>Heterobranchia</taxon>
        <taxon>Euthyneura</taxon>
        <taxon>Panpulmonata</taxon>
        <taxon>Sacoglossa</taxon>
        <taxon>Placobranchoidea</taxon>
        <taxon>Plakobranchidae</taxon>
        <taxon>Elysia</taxon>
    </lineage>
</organism>
<reference evidence="2" key="1">
    <citation type="journal article" date="2023" name="G3 (Bethesda)">
        <title>A reference genome for the long-term kleptoplast-retaining sea slug Elysia crispata morphotype clarki.</title>
        <authorList>
            <person name="Eastman K.E."/>
            <person name="Pendleton A.L."/>
            <person name="Shaikh M.A."/>
            <person name="Suttiyut T."/>
            <person name="Ogas R."/>
            <person name="Tomko P."/>
            <person name="Gavelis G."/>
            <person name="Widhalm J.R."/>
            <person name="Wisecaver J.H."/>
        </authorList>
    </citation>
    <scope>NUCLEOTIDE SEQUENCE</scope>
    <source>
        <strain evidence="2">ECLA1</strain>
    </source>
</reference>
<sequence>MPSSFSSQGCPVGGSNVLARRFSRQNKINGFADGPSPRWQSSFPISLVRDSPVRHTVCFDARSCLGAGTTDAKDGRTTTQRVVRHVQKR</sequence>